<dbReference type="Pfam" id="PF13175">
    <property type="entry name" value="AAA_15"/>
    <property type="match status" value="1"/>
</dbReference>
<dbReference type="PANTHER" id="PTHR43581">
    <property type="entry name" value="ATP/GTP PHOSPHATASE"/>
    <property type="match status" value="1"/>
</dbReference>
<dbReference type="OrthoDB" id="9801813at2"/>
<dbReference type="AlphaFoldDB" id="A0A2U4FF62"/>
<dbReference type="STRING" id="1289135.A966_13200"/>
<dbReference type="PANTHER" id="PTHR43581:SF4">
    <property type="entry name" value="ATP_GTP PHOSPHATASE"/>
    <property type="match status" value="1"/>
</dbReference>
<gene>
    <name evidence="2" type="ORF">A966_13200</name>
</gene>
<proteinExistence type="predicted"/>
<comment type="caution">
    <text evidence="2">The sequence shown here is derived from an EMBL/GenBank/DDBJ whole genome shotgun (WGS) entry which is preliminary data.</text>
</comment>
<feature type="domain" description="Endonuclease GajA/Old nuclease/RecF-like AAA" evidence="1">
    <location>
        <begin position="173"/>
        <end position="276"/>
    </location>
</feature>
<dbReference type="EMBL" id="ALNZ01000037">
    <property type="protein sequence ID" value="EKV55811.1"/>
    <property type="molecule type" value="Genomic_DNA"/>
</dbReference>
<evidence type="ECO:0000313" key="2">
    <source>
        <dbReference type="EMBL" id="EKV55811.1"/>
    </source>
</evidence>
<dbReference type="GO" id="GO:0005524">
    <property type="term" value="F:ATP binding"/>
    <property type="evidence" value="ECO:0007669"/>
    <property type="project" value="InterPro"/>
</dbReference>
<dbReference type="InterPro" id="IPR051396">
    <property type="entry name" value="Bact_Antivir_Def_Nuclease"/>
</dbReference>
<dbReference type="RefSeq" id="WP_008726217.1">
    <property type="nucleotide sequence ID" value="NZ_JH994111.1"/>
</dbReference>
<reference evidence="2 3" key="1">
    <citation type="submission" date="2012-07" db="EMBL/GenBank/DDBJ databases">
        <title>Genome sequence of Brachyspira sp. 30446, isolated from a pig with mucohaemorrhagic colitis.</title>
        <authorList>
            <person name="Rubin J.E."/>
            <person name="Fernando C."/>
            <person name="Harding J.C.S."/>
            <person name="Hill J.E."/>
        </authorList>
    </citation>
    <scope>NUCLEOTIDE SEQUENCE [LARGE SCALE GENOMIC DNA]</scope>
    <source>
        <strain evidence="2 3">30446</strain>
    </source>
</reference>
<dbReference type="InterPro" id="IPR041685">
    <property type="entry name" value="AAA_GajA/Old/RecF-like"/>
</dbReference>
<dbReference type="InterPro" id="IPR027417">
    <property type="entry name" value="P-loop_NTPase"/>
</dbReference>
<dbReference type="SUPFAM" id="SSF52540">
    <property type="entry name" value="P-loop containing nucleoside triphosphate hydrolases"/>
    <property type="match status" value="1"/>
</dbReference>
<name>A0A2U4FF62_9SPIR</name>
<protein>
    <recommendedName>
        <fullName evidence="1">Endonuclease GajA/Old nuclease/RecF-like AAA domain-containing protein</fullName>
    </recommendedName>
</protein>
<sequence length="325" mass="38161">MENHFVKNICFENFKCFKKLEFDGLKRVNLIGGKNNVGKTSFMEGVNLAVYSEDALKLHTNIIQMIKSRQNDDIDIDFFNDDTNIINIKSNNKKIKMVYIKDPSKENRMIIHPYFNLIVDNSKFELDIYDFCNDKIIIKDDYHFIHSFKTDEEYTAYLYGQLTNLGKEDYVDNSLKIFDENIIGLRQIFNNNKVILKLKLKDREKPVLLSSFGEGINRYIAIICAIWASKDGYLFIDEIENGIHYTNYPKLWKLIFDISKEANCQVFAATHSKECIEAFNKENKDNEGLYLEFYRNQKTGLINIKDRDNEQLEYALLNNGEFRGE</sequence>
<dbReference type="GeneID" id="66489035"/>
<dbReference type="GO" id="GO:0016887">
    <property type="term" value="F:ATP hydrolysis activity"/>
    <property type="evidence" value="ECO:0007669"/>
    <property type="project" value="InterPro"/>
</dbReference>
<evidence type="ECO:0000259" key="1">
    <source>
        <dbReference type="Pfam" id="PF13175"/>
    </source>
</evidence>
<accession>A0A2U4FF62</accession>
<organism evidence="2 3">
    <name type="scientific">Brachyspira hampsonii 30446</name>
    <dbReference type="NCBI Taxonomy" id="1289135"/>
    <lineage>
        <taxon>Bacteria</taxon>
        <taxon>Pseudomonadati</taxon>
        <taxon>Spirochaetota</taxon>
        <taxon>Spirochaetia</taxon>
        <taxon>Brachyspirales</taxon>
        <taxon>Brachyspiraceae</taxon>
        <taxon>Brachyspira</taxon>
    </lineage>
</organism>
<dbReference type="Gene3D" id="3.40.50.300">
    <property type="entry name" value="P-loop containing nucleotide triphosphate hydrolases"/>
    <property type="match status" value="1"/>
</dbReference>
<evidence type="ECO:0000313" key="3">
    <source>
        <dbReference type="Proteomes" id="UP000011663"/>
    </source>
</evidence>
<dbReference type="Proteomes" id="UP000011663">
    <property type="component" value="Unassembled WGS sequence"/>
</dbReference>